<evidence type="ECO:0000313" key="3">
    <source>
        <dbReference type="EMBL" id="EGF93261.1"/>
    </source>
</evidence>
<protein>
    <submittedName>
        <fullName evidence="3">Putative membrane protein</fullName>
    </submittedName>
</protein>
<evidence type="ECO:0000256" key="1">
    <source>
        <dbReference type="SAM" id="Phobius"/>
    </source>
</evidence>
<feature type="domain" description="Inner membrane protein YgaP-like transmembrane" evidence="2">
    <location>
        <begin position="6"/>
        <end position="67"/>
    </location>
</feature>
<dbReference type="InterPro" id="IPR021309">
    <property type="entry name" value="YgaP-like_TM"/>
</dbReference>
<dbReference type="STRING" id="715226.ABI_17010"/>
<organism evidence="3 4">
    <name type="scientific">Asticcacaulis biprosthecium C19</name>
    <dbReference type="NCBI Taxonomy" id="715226"/>
    <lineage>
        <taxon>Bacteria</taxon>
        <taxon>Pseudomonadati</taxon>
        <taxon>Pseudomonadota</taxon>
        <taxon>Alphaproteobacteria</taxon>
        <taxon>Caulobacterales</taxon>
        <taxon>Caulobacteraceae</taxon>
        <taxon>Asticcacaulis</taxon>
    </lineage>
</organism>
<keyword evidence="4" id="KW-1185">Reference proteome</keyword>
<keyword evidence="1" id="KW-1133">Transmembrane helix</keyword>
<keyword evidence="1" id="KW-0812">Transmembrane</keyword>
<dbReference type="AlphaFoldDB" id="F4QK83"/>
<evidence type="ECO:0000313" key="4">
    <source>
        <dbReference type="Proteomes" id="UP000006512"/>
    </source>
</evidence>
<name>F4QK83_9CAUL</name>
<dbReference type="EMBL" id="GL883077">
    <property type="protein sequence ID" value="EGF93261.1"/>
    <property type="molecule type" value="Genomic_DNA"/>
</dbReference>
<feature type="transmembrane region" description="Helical" evidence="1">
    <location>
        <begin position="43"/>
        <end position="64"/>
    </location>
</feature>
<evidence type="ECO:0000259" key="2">
    <source>
        <dbReference type="Pfam" id="PF11127"/>
    </source>
</evidence>
<dbReference type="Pfam" id="PF11127">
    <property type="entry name" value="YgaP-like_TM"/>
    <property type="match status" value="1"/>
</dbReference>
<reference evidence="4" key="1">
    <citation type="submission" date="2011-03" db="EMBL/GenBank/DDBJ databases">
        <title>Draft genome sequence of Brevundimonas diminuta.</title>
        <authorList>
            <person name="Brown P.J.B."/>
            <person name="Buechlein A."/>
            <person name="Hemmerich C."/>
            <person name="Brun Y.V."/>
        </authorList>
    </citation>
    <scope>NUCLEOTIDE SEQUENCE [LARGE SCALE GENOMIC DNA]</scope>
    <source>
        <strain evidence="4">C19</strain>
    </source>
</reference>
<sequence length="72" mass="7588">MTVLYQKNLFAWESVLRIALGLAAAVAGFLLIDGLIWKYAAVAAGAGIALTGVVGFCPMCALVGRKPVRKDH</sequence>
<keyword evidence="1" id="KW-0472">Membrane</keyword>
<dbReference type="Proteomes" id="UP000006512">
    <property type="component" value="Unassembled WGS sequence"/>
</dbReference>
<gene>
    <name evidence="3" type="ORF">ABI_17010</name>
</gene>
<dbReference type="HOGENOM" id="CLU_200271_0_0_5"/>
<feature type="transmembrane region" description="Helical" evidence="1">
    <location>
        <begin position="15"/>
        <end position="37"/>
    </location>
</feature>
<proteinExistence type="predicted"/>
<accession>F4QK83</accession>